<accession>A0A837D785</accession>
<proteinExistence type="predicted"/>
<dbReference type="AlphaFoldDB" id="A0A837D785"/>
<evidence type="ECO:0000313" key="2">
    <source>
        <dbReference type="Proteomes" id="UP000030848"/>
    </source>
</evidence>
<gene>
    <name evidence="1" type="ORF">MINT15_23580</name>
</gene>
<sequence>MFSCVHWIDARLKRRVGRIPLLPKTAGDLGPCHGVGVARSFVRLLGHIGCSSAS</sequence>
<organism evidence="1 2">
    <name type="scientific">Saccharomonospora viridis</name>
    <dbReference type="NCBI Taxonomy" id="1852"/>
    <lineage>
        <taxon>Bacteria</taxon>
        <taxon>Bacillati</taxon>
        <taxon>Actinomycetota</taxon>
        <taxon>Actinomycetes</taxon>
        <taxon>Pseudonocardiales</taxon>
        <taxon>Pseudonocardiaceae</taxon>
        <taxon>Saccharomonospora</taxon>
    </lineage>
</organism>
<protein>
    <submittedName>
        <fullName evidence="1">Uncharacterized protein</fullName>
    </submittedName>
</protein>
<dbReference type="EMBL" id="JRZE01000005">
    <property type="protein sequence ID" value="KHF43633.1"/>
    <property type="molecule type" value="Genomic_DNA"/>
</dbReference>
<dbReference type="Proteomes" id="UP000030848">
    <property type="component" value="Unassembled WGS sequence"/>
</dbReference>
<name>A0A837D785_9PSEU</name>
<evidence type="ECO:0000313" key="1">
    <source>
        <dbReference type="EMBL" id="KHF43633.1"/>
    </source>
</evidence>
<reference evidence="1 2" key="1">
    <citation type="submission" date="2014-10" db="EMBL/GenBank/DDBJ databases">
        <title>Genome sequence of Micropolyspora internatus JCM3315.</title>
        <authorList>
            <person name="Shin S.-K."/>
            <person name="Yi H."/>
        </authorList>
    </citation>
    <scope>NUCLEOTIDE SEQUENCE [LARGE SCALE GENOMIC DNA]</scope>
    <source>
        <strain evidence="1 2">JCM 3315</strain>
    </source>
</reference>
<comment type="caution">
    <text evidence="1">The sequence shown here is derived from an EMBL/GenBank/DDBJ whole genome shotgun (WGS) entry which is preliminary data.</text>
</comment>